<dbReference type="Proteomes" id="UP000299102">
    <property type="component" value="Unassembled WGS sequence"/>
</dbReference>
<evidence type="ECO:0000313" key="3">
    <source>
        <dbReference type="Proteomes" id="UP000299102"/>
    </source>
</evidence>
<reference evidence="2 3" key="1">
    <citation type="journal article" date="2019" name="Commun. Biol.">
        <title>The bagworm genome reveals a unique fibroin gene that provides high tensile strength.</title>
        <authorList>
            <person name="Kono N."/>
            <person name="Nakamura H."/>
            <person name="Ohtoshi R."/>
            <person name="Tomita M."/>
            <person name="Numata K."/>
            <person name="Arakawa K."/>
        </authorList>
    </citation>
    <scope>NUCLEOTIDE SEQUENCE [LARGE SCALE GENOMIC DNA]</scope>
</reference>
<comment type="caution">
    <text evidence="2">The sequence shown here is derived from an EMBL/GenBank/DDBJ whole genome shotgun (WGS) entry which is preliminary data.</text>
</comment>
<accession>A0A4C1T6P3</accession>
<dbReference type="EMBL" id="BGZK01000034">
    <property type="protein sequence ID" value="GBP09220.1"/>
    <property type="molecule type" value="Genomic_DNA"/>
</dbReference>
<gene>
    <name evidence="2" type="ORF">EVAR_4078_1</name>
</gene>
<feature type="region of interest" description="Disordered" evidence="1">
    <location>
        <begin position="36"/>
        <end position="59"/>
    </location>
</feature>
<feature type="region of interest" description="Disordered" evidence="1">
    <location>
        <begin position="95"/>
        <end position="155"/>
    </location>
</feature>
<feature type="region of interest" description="Disordered" evidence="1">
    <location>
        <begin position="1"/>
        <end position="24"/>
    </location>
</feature>
<dbReference type="AlphaFoldDB" id="A0A4C1T6P3"/>
<keyword evidence="3" id="KW-1185">Reference proteome</keyword>
<feature type="compositionally biased region" description="Basic and acidic residues" evidence="1">
    <location>
        <begin position="38"/>
        <end position="50"/>
    </location>
</feature>
<protein>
    <submittedName>
        <fullName evidence="2">Uncharacterized protein</fullName>
    </submittedName>
</protein>
<evidence type="ECO:0000256" key="1">
    <source>
        <dbReference type="SAM" id="MobiDB-lite"/>
    </source>
</evidence>
<organism evidence="2 3">
    <name type="scientific">Eumeta variegata</name>
    <name type="common">Bagworm moth</name>
    <name type="synonym">Eumeta japonica</name>
    <dbReference type="NCBI Taxonomy" id="151549"/>
    <lineage>
        <taxon>Eukaryota</taxon>
        <taxon>Metazoa</taxon>
        <taxon>Ecdysozoa</taxon>
        <taxon>Arthropoda</taxon>
        <taxon>Hexapoda</taxon>
        <taxon>Insecta</taxon>
        <taxon>Pterygota</taxon>
        <taxon>Neoptera</taxon>
        <taxon>Endopterygota</taxon>
        <taxon>Lepidoptera</taxon>
        <taxon>Glossata</taxon>
        <taxon>Ditrysia</taxon>
        <taxon>Tineoidea</taxon>
        <taxon>Psychidae</taxon>
        <taxon>Oiketicinae</taxon>
        <taxon>Eumeta</taxon>
    </lineage>
</organism>
<evidence type="ECO:0000313" key="2">
    <source>
        <dbReference type="EMBL" id="GBP09220.1"/>
    </source>
</evidence>
<name>A0A4C1T6P3_EUMVA</name>
<sequence>MDRTVNHRARRWSRRPRAAGPRRRALRPYAPRCLISRHTTENRTLKERLAGRAPRGSAAAVVVQNHNGEARGHETRHTHKSTAQCAYGAVCSVGGNYNEQRGNKRKKRSSPRAGTAAGSSTRSDSGARAAHADRRLTCSQCGNDFPPVDVYKVRR</sequence>
<proteinExistence type="predicted"/>